<evidence type="ECO:0000256" key="1">
    <source>
        <dbReference type="ARBA" id="ARBA00022737"/>
    </source>
</evidence>
<gene>
    <name evidence="3" type="ORF">RIMI_LOCUS13856234</name>
</gene>
<keyword evidence="4" id="KW-1185">Reference proteome</keyword>
<comment type="caution">
    <text evidence="3">The sequence shown here is derived from an EMBL/GenBank/DDBJ whole genome shotgun (WGS) entry which is preliminary data.</text>
</comment>
<feature type="domain" description="COR" evidence="2">
    <location>
        <begin position="85"/>
        <end position="227"/>
    </location>
</feature>
<organism evidence="3 4">
    <name type="scientific">Ranitomeya imitator</name>
    <name type="common">mimic poison frog</name>
    <dbReference type="NCBI Taxonomy" id="111125"/>
    <lineage>
        <taxon>Eukaryota</taxon>
        <taxon>Metazoa</taxon>
        <taxon>Chordata</taxon>
        <taxon>Craniata</taxon>
        <taxon>Vertebrata</taxon>
        <taxon>Euteleostomi</taxon>
        <taxon>Amphibia</taxon>
        <taxon>Batrachia</taxon>
        <taxon>Anura</taxon>
        <taxon>Neobatrachia</taxon>
        <taxon>Hyloidea</taxon>
        <taxon>Dendrobatidae</taxon>
        <taxon>Dendrobatinae</taxon>
        <taxon>Ranitomeya</taxon>
    </lineage>
</organism>
<name>A0ABN9LW59_9NEOB</name>
<dbReference type="Pfam" id="PF16095">
    <property type="entry name" value="COR-A"/>
    <property type="match status" value="1"/>
</dbReference>
<protein>
    <recommendedName>
        <fullName evidence="2">COR domain-containing protein</fullName>
    </recommendedName>
</protein>
<evidence type="ECO:0000259" key="2">
    <source>
        <dbReference type="Pfam" id="PF16095"/>
    </source>
</evidence>
<evidence type="ECO:0000313" key="3">
    <source>
        <dbReference type="EMBL" id="CAJ0952394.1"/>
    </source>
</evidence>
<dbReference type="Proteomes" id="UP001176940">
    <property type="component" value="Unassembled WGS sequence"/>
</dbReference>
<dbReference type="InterPro" id="IPR032171">
    <property type="entry name" value="COR-A"/>
</dbReference>
<sequence length="274" mass="31727">MELFNQRELPCVQDYHFVNATEESDAIAKLRKSVIKECLNFKFISGLFPCIGTSLDYEQLPNTNSIHEIKRNLSGTKQFLGQLIPDSYLELEKRILIEKQNAPVEFPVARYHTENQLDLDEHELQHAVHFLNESGVLLHFEDPALQLRDLYFVDPEWLCKIMAQILTVKVEGCHRYPKGIIHCLDVEKFLFKKKKFSENYILQYFKLLEKFQIALPLSEKQLLIPSSLSDHRPVIELPHCENSEVIVLMFCGHFEHAFTSASVGSKLKHTLSDA</sequence>
<proteinExistence type="predicted"/>
<reference evidence="3" key="1">
    <citation type="submission" date="2023-07" db="EMBL/GenBank/DDBJ databases">
        <authorList>
            <person name="Stuckert A."/>
        </authorList>
    </citation>
    <scope>NUCLEOTIDE SEQUENCE</scope>
</reference>
<dbReference type="EMBL" id="CAUEEQ010034849">
    <property type="protein sequence ID" value="CAJ0952394.1"/>
    <property type="molecule type" value="Genomic_DNA"/>
</dbReference>
<evidence type="ECO:0000313" key="4">
    <source>
        <dbReference type="Proteomes" id="UP001176940"/>
    </source>
</evidence>
<keyword evidence="1" id="KW-0677">Repeat</keyword>
<accession>A0ABN9LW59</accession>